<organism evidence="3 4">
    <name type="scientific">Rhodococcus sovatensis</name>
    <dbReference type="NCBI Taxonomy" id="1805840"/>
    <lineage>
        <taxon>Bacteria</taxon>
        <taxon>Bacillati</taxon>
        <taxon>Actinomycetota</taxon>
        <taxon>Actinomycetes</taxon>
        <taxon>Mycobacteriales</taxon>
        <taxon>Nocardiaceae</taxon>
        <taxon>Rhodococcus</taxon>
    </lineage>
</organism>
<dbReference type="EMBL" id="CP147846">
    <property type="protein sequence ID" value="WXG66601.1"/>
    <property type="molecule type" value="Genomic_DNA"/>
</dbReference>
<evidence type="ECO:0000313" key="3">
    <source>
        <dbReference type="EMBL" id="WXG66601.1"/>
    </source>
</evidence>
<reference evidence="3 4" key="1">
    <citation type="submission" date="2024-03" db="EMBL/GenBank/DDBJ databases">
        <title>Natural products discovery in diverse microorganisms through a two-stage MS feature dereplication strategy.</title>
        <authorList>
            <person name="Zhang R."/>
        </authorList>
    </citation>
    <scope>NUCLEOTIDE SEQUENCE [LARGE SCALE GENOMIC DNA]</scope>
    <source>
        <strain evidence="3 4">18930</strain>
    </source>
</reference>
<dbReference type="RefSeq" id="WP_338886045.1">
    <property type="nucleotide sequence ID" value="NZ_CP147846.1"/>
</dbReference>
<keyword evidence="4" id="KW-1185">Reference proteome</keyword>
<accession>A0ABZ2PCR2</accession>
<evidence type="ECO:0000256" key="1">
    <source>
        <dbReference type="SAM" id="Phobius"/>
    </source>
</evidence>
<dbReference type="Pfam" id="PF08044">
    <property type="entry name" value="DUF1707"/>
    <property type="match status" value="1"/>
</dbReference>
<dbReference type="Proteomes" id="UP001432000">
    <property type="component" value="Chromosome"/>
</dbReference>
<keyword evidence="1" id="KW-0472">Membrane</keyword>
<keyword evidence="1" id="KW-0812">Transmembrane</keyword>
<dbReference type="InterPro" id="IPR012551">
    <property type="entry name" value="DUF1707_SHOCT-like"/>
</dbReference>
<feature type="domain" description="DUF1707" evidence="2">
    <location>
        <begin position="14"/>
        <end position="66"/>
    </location>
</feature>
<gene>
    <name evidence="3" type="ORF">WDS16_15025</name>
</gene>
<protein>
    <submittedName>
        <fullName evidence="3">DUF1707 domain-containing protein</fullName>
    </submittedName>
</protein>
<evidence type="ECO:0000313" key="4">
    <source>
        <dbReference type="Proteomes" id="UP001432000"/>
    </source>
</evidence>
<feature type="transmembrane region" description="Helical" evidence="1">
    <location>
        <begin position="88"/>
        <end position="108"/>
    </location>
</feature>
<keyword evidence="1" id="KW-1133">Transmembrane helix</keyword>
<name>A0ABZ2PCR2_9NOCA</name>
<proteinExistence type="predicted"/>
<evidence type="ECO:0000259" key="2">
    <source>
        <dbReference type="Pfam" id="PF08044"/>
    </source>
</evidence>
<sequence length="148" mass="16145">MTYRPMPGGGAPNTRLSDAQRESAIDRLTGHVASGRLALDDFDARARDIYAAVTQADLESIFRDLPDPAPRAATEKPTPKQLPMARELLTWAAVGVLCLSIWAITSIATGNFLYPWPVWVIGPWGAMLALQRVTGMSTTCSGRRLYVD</sequence>